<sequence>MAPAAVPSTAGVAPPPDTFEATAGTIVRIMAGSMTTTMIVSVSVIAWLSSPLPAVTMIAEPVAMTRAAIGLYSRNATRVPSTLPNDWRPCSFQLIAANTGATPTRIGSMPARR</sequence>
<comment type="caution">
    <text evidence="2">The sequence shown here is derived from an EMBL/GenBank/DDBJ whole genome shotgun (WGS) entry which is preliminary data.</text>
</comment>
<feature type="transmembrane region" description="Helical" evidence="1">
    <location>
        <begin position="26"/>
        <end position="48"/>
    </location>
</feature>
<keyword evidence="1" id="KW-0812">Transmembrane</keyword>
<dbReference type="AlphaFoldDB" id="A0A087AC34"/>
<evidence type="ECO:0000313" key="2">
    <source>
        <dbReference type="EMBL" id="KFI56334.1"/>
    </source>
</evidence>
<protein>
    <submittedName>
        <fullName evidence="2">Uncharacterized protein</fullName>
    </submittedName>
</protein>
<keyword evidence="3" id="KW-1185">Reference proteome</keyword>
<gene>
    <name evidence="2" type="ORF">BCUN_2239</name>
</gene>
<evidence type="ECO:0000313" key="3">
    <source>
        <dbReference type="Proteomes" id="UP000029067"/>
    </source>
</evidence>
<keyword evidence="1" id="KW-1133">Transmembrane helix</keyword>
<dbReference type="Proteomes" id="UP000029067">
    <property type="component" value="Unassembled WGS sequence"/>
</dbReference>
<name>A0A087AC34_9BIFI</name>
<dbReference type="EMBL" id="JGYV01000041">
    <property type="protein sequence ID" value="KFI56334.1"/>
    <property type="molecule type" value="Genomic_DNA"/>
</dbReference>
<evidence type="ECO:0000256" key="1">
    <source>
        <dbReference type="SAM" id="Phobius"/>
    </source>
</evidence>
<keyword evidence="1" id="KW-0472">Membrane</keyword>
<accession>A0A087AC34</accession>
<reference evidence="2 3" key="1">
    <citation type="submission" date="2014-03" db="EMBL/GenBank/DDBJ databases">
        <title>Genomics of Bifidobacteria.</title>
        <authorList>
            <person name="Ventura M."/>
            <person name="Milani C."/>
            <person name="Lugli G.A."/>
        </authorList>
    </citation>
    <scope>NUCLEOTIDE SEQUENCE [LARGE SCALE GENOMIC DNA]</scope>
    <source>
        <strain evidence="2 3">LMG 10738</strain>
    </source>
</reference>
<organism evidence="2 3">
    <name type="scientific">Bifidobacterium cuniculi</name>
    <dbReference type="NCBI Taxonomy" id="1688"/>
    <lineage>
        <taxon>Bacteria</taxon>
        <taxon>Bacillati</taxon>
        <taxon>Actinomycetota</taxon>
        <taxon>Actinomycetes</taxon>
        <taxon>Bifidobacteriales</taxon>
        <taxon>Bifidobacteriaceae</taxon>
        <taxon>Bifidobacterium</taxon>
    </lineage>
</organism>
<proteinExistence type="predicted"/>